<dbReference type="EMBL" id="BKCJ010006898">
    <property type="protein sequence ID" value="GEU74505.1"/>
    <property type="molecule type" value="Genomic_DNA"/>
</dbReference>
<name>A0A6L2MQC8_TANCI</name>
<feature type="region of interest" description="Disordered" evidence="2">
    <location>
        <begin position="91"/>
        <end position="117"/>
    </location>
</feature>
<accession>A0A6L2MQC8</accession>
<gene>
    <name evidence="3" type="ORF">Tci_046483</name>
</gene>
<evidence type="ECO:0000256" key="1">
    <source>
        <dbReference type="SAM" id="Coils"/>
    </source>
</evidence>
<feature type="compositionally biased region" description="Polar residues" evidence="2">
    <location>
        <begin position="95"/>
        <end position="112"/>
    </location>
</feature>
<dbReference type="AlphaFoldDB" id="A0A6L2MQC8"/>
<sequence>MSTLKFAKVHNLVAFLSKPTESEGFEHNDNVKAKIVNGEVQLQALVDGKKVIINESTIRRDLQLEDAEDEAVNKEMDKSLVRAATTASCLEAEQDSSNINKTQSKATPNESRVNIPRSDEDSLKLKELMELCTNLQNKVKKLEKKQRSKTHKLKRLYKVGLTARVESSKDEGINLVDKTRENQGRFNDQEDAEMLFDVADDLIGEEVFVSQEVPLKEVNAASATTTTATFDDITLAKALMEIKSAKPKIDKVKVQDKGKGKMVKPEPVKKLSKNDQLLIDEEVAKMLQAEINKEERLAGERARQEQEANIALIKT</sequence>
<reference evidence="3" key="1">
    <citation type="journal article" date="2019" name="Sci. Rep.">
        <title>Draft genome of Tanacetum cinerariifolium, the natural source of mosquito coil.</title>
        <authorList>
            <person name="Yamashiro T."/>
            <person name="Shiraishi A."/>
            <person name="Satake H."/>
            <person name="Nakayama K."/>
        </authorList>
    </citation>
    <scope>NUCLEOTIDE SEQUENCE</scope>
</reference>
<evidence type="ECO:0000313" key="3">
    <source>
        <dbReference type="EMBL" id="GEU74505.1"/>
    </source>
</evidence>
<keyword evidence="1" id="KW-0175">Coiled coil</keyword>
<organism evidence="3">
    <name type="scientific">Tanacetum cinerariifolium</name>
    <name type="common">Dalmatian daisy</name>
    <name type="synonym">Chrysanthemum cinerariifolium</name>
    <dbReference type="NCBI Taxonomy" id="118510"/>
    <lineage>
        <taxon>Eukaryota</taxon>
        <taxon>Viridiplantae</taxon>
        <taxon>Streptophyta</taxon>
        <taxon>Embryophyta</taxon>
        <taxon>Tracheophyta</taxon>
        <taxon>Spermatophyta</taxon>
        <taxon>Magnoliopsida</taxon>
        <taxon>eudicotyledons</taxon>
        <taxon>Gunneridae</taxon>
        <taxon>Pentapetalae</taxon>
        <taxon>asterids</taxon>
        <taxon>campanulids</taxon>
        <taxon>Asterales</taxon>
        <taxon>Asteraceae</taxon>
        <taxon>Asteroideae</taxon>
        <taxon>Anthemideae</taxon>
        <taxon>Anthemidinae</taxon>
        <taxon>Tanacetum</taxon>
    </lineage>
</organism>
<proteinExistence type="predicted"/>
<protein>
    <submittedName>
        <fullName evidence="3">Uncharacterized protein</fullName>
    </submittedName>
</protein>
<feature type="coiled-coil region" evidence="1">
    <location>
        <begin position="125"/>
        <end position="152"/>
    </location>
</feature>
<evidence type="ECO:0000256" key="2">
    <source>
        <dbReference type="SAM" id="MobiDB-lite"/>
    </source>
</evidence>
<comment type="caution">
    <text evidence="3">The sequence shown here is derived from an EMBL/GenBank/DDBJ whole genome shotgun (WGS) entry which is preliminary data.</text>
</comment>